<dbReference type="Proteomes" id="UP001153269">
    <property type="component" value="Unassembled WGS sequence"/>
</dbReference>
<protein>
    <submittedName>
        <fullName evidence="1">Uncharacterized protein</fullName>
    </submittedName>
</protein>
<gene>
    <name evidence="1" type="ORF">PLEPLA_LOCUS43528</name>
</gene>
<accession>A0A9N7ZAE1</accession>
<evidence type="ECO:0000313" key="1">
    <source>
        <dbReference type="EMBL" id="CAB1455747.1"/>
    </source>
</evidence>
<name>A0A9N7ZAE1_PLEPL</name>
<proteinExistence type="predicted"/>
<evidence type="ECO:0000313" key="2">
    <source>
        <dbReference type="Proteomes" id="UP001153269"/>
    </source>
</evidence>
<reference evidence="1" key="1">
    <citation type="submission" date="2020-03" db="EMBL/GenBank/DDBJ databases">
        <authorList>
            <person name="Weist P."/>
        </authorList>
    </citation>
    <scope>NUCLEOTIDE SEQUENCE</scope>
</reference>
<comment type="caution">
    <text evidence="1">The sequence shown here is derived from an EMBL/GenBank/DDBJ whole genome shotgun (WGS) entry which is preliminary data.</text>
</comment>
<keyword evidence="2" id="KW-1185">Reference proteome</keyword>
<dbReference type="AlphaFoldDB" id="A0A9N7ZAE1"/>
<organism evidence="1 2">
    <name type="scientific">Pleuronectes platessa</name>
    <name type="common">European plaice</name>
    <dbReference type="NCBI Taxonomy" id="8262"/>
    <lineage>
        <taxon>Eukaryota</taxon>
        <taxon>Metazoa</taxon>
        <taxon>Chordata</taxon>
        <taxon>Craniata</taxon>
        <taxon>Vertebrata</taxon>
        <taxon>Euteleostomi</taxon>
        <taxon>Actinopterygii</taxon>
        <taxon>Neopterygii</taxon>
        <taxon>Teleostei</taxon>
        <taxon>Neoteleostei</taxon>
        <taxon>Acanthomorphata</taxon>
        <taxon>Carangaria</taxon>
        <taxon>Pleuronectiformes</taxon>
        <taxon>Pleuronectoidei</taxon>
        <taxon>Pleuronectidae</taxon>
        <taxon>Pleuronectes</taxon>
    </lineage>
</organism>
<dbReference type="EMBL" id="CADEAL010004269">
    <property type="protein sequence ID" value="CAB1455747.1"/>
    <property type="molecule type" value="Genomic_DNA"/>
</dbReference>
<sequence length="173" mass="19349">MAGSDGRARPRSKQLFSSGSRIKHIKSCSSSSAQCLLSHFGRMLPLITKPRETQPARNSTTLGGFLWSEVKSWVGHWELSSETQTDEVVSDSLMAEKRWSSSLLLHGDLAAWQLPDQRGDHFLMSHSHTVPLWFLTGLQQEEAVNERLPREQSGIMSLILGHLVNCPVITSER</sequence>